<evidence type="ECO:0000313" key="2">
    <source>
        <dbReference type="EMBL" id="GAG24530.1"/>
    </source>
</evidence>
<name>X0W1X9_9ZZZZ</name>
<proteinExistence type="predicted"/>
<reference evidence="2" key="1">
    <citation type="journal article" date="2014" name="Front. Microbiol.">
        <title>High frequency of phylogenetically diverse reductive dehalogenase-homologous genes in deep subseafloor sedimentary metagenomes.</title>
        <authorList>
            <person name="Kawai M."/>
            <person name="Futagami T."/>
            <person name="Toyoda A."/>
            <person name="Takaki Y."/>
            <person name="Nishi S."/>
            <person name="Hori S."/>
            <person name="Arai W."/>
            <person name="Tsubouchi T."/>
            <person name="Morono Y."/>
            <person name="Uchiyama I."/>
            <person name="Ito T."/>
            <person name="Fujiyama A."/>
            <person name="Inagaki F."/>
            <person name="Takami H."/>
        </authorList>
    </citation>
    <scope>NUCLEOTIDE SEQUENCE</scope>
    <source>
        <strain evidence="2">Expedition CK06-06</strain>
    </source>
</reference>
<accession>X0W1X9</accession>
<keyword evidence="1" id="KW-0175">Coiled coil</keyword>
<dbReference type="AlphaFoldDB" id="X0W1X9"/>
<organism evidence="2">
    <name type="scientific">marine sediment metagenome</name>
    <dbReference type="NCBI Taxonomy" id="412755"/>
    <lineage>
        <taxon>unclassified sequences</taxon>
        <taxon>metagenomes</taxon>
        <taxon>ecological metagenomes</taxon>
    </lineage>
</organism>
<feature type="coiled-coil region" evidence="1">
    <location>
        <begin position="60"/>
        <end position="87"/>
    </location>
</feature>
<comment type="caution">
    <text evidence="2">The sequence shown here is derived from an EMBL/GenBank/DDBJ whole genome shotgun (WGS) entry which is preliminary data.</text>
</comment>
<protein>
    <submittedName>
        <fullName evidence="2">Uncharacterized protein</fullName>
    </submittedName>
</protein>
<evidence type="ECO:0000256" key="1">
    <source>
        <dbReference type="SAM" id="Coils"/>
    </source>
</evidence>
<dbReference type="EMBL" id="BARS01034637">
    <property type="protein sequence ID" value="GAG24530.1"/>
    <property type="molecule type" value="Genomic_DNA"/>
</dbReference>
<sequence>MKERTLKVGDLVSVLYISSEENIHEIYKIKDKDVIFKDNKTTSIEIEGYYPIKVAIDFQKEVTMREINIIERKLKELYNNMLKYTKLEEKYINE</sequence>
<gene>
    <name evidence="2" type="ORF">S01H1_53487</name>
</gene>